<evidence type="ECO:0000313" key="2">
    <source>
        <dbReference type="Proteomes" id="UP001652700"/>
    </source>
</evidence>
<protein>
    <submittedName>
        <fullName evidence="1">Uncharacterized protein</fullName>
    </submittedName>
</protein>
<reference evidence="1" key="1">
    <citation type="submission" date="2025-05" db="UniProtKB">
        <authorList>
            <consortium name="EnsemblMetazoa"/>
        </authorList>
    </citation>
    <scope>IDENTIFICATION</scope>
</reference>
<dbReference type="EnsemblMetazoa" id="XM_028279598.2">
    <property type="protein sequence ID" value="XP_028135399.2"/>
    <property type="gene ID" value="LOC114330272"/>
</dbReference>
<proteinExistence type="predicted"/>
<evidence type="ECO:0000313" key="1">
    <source>
        <dbReference type="EnsemblMetazoa" id="XP_028135399.2"/>
    </source>
</evidence>
<dbReference type="PANTHER" id="PTHR12890">
    <property type="entry name" value="DREV PROTEIN"/>
    <property type="match status" value="1"/>
</dbReference>
<dbReference type="InterPro" id="IPR007884">
    <property type="entry name" value="METL9"/>
</dbReference>
<dbReference type="RefSeq" id="XP_028135399.2">
    <property type="nucleotide sequence ID" value="XM_028279598.2"/>
</dbReference>
<organism evidence="1 2">
    <name type="scientific">Diabrotica virgifera virgifera</name>
    <name type="common">western corn rootworm</name>
    <dbReference type="NCBI Taxonomy" id="50390"/>
    <lineage>
        <taxon>Eukaryota</taxon>
        <taxon>Metazoa</taxon>
        <taxon>Ecdysozoa</taxon>
        <taxon>Arthropoda</taxon>
        <taxon>Hexapoda</taxon>
        <taxon>Insecta</taxon>
        <taxon>Pterygota</taxon>
        <taxon>Neoptera</taxon>
        <taxon>Endopterygota</taxon>
        <taxon>Coleoptera</taxon>
        <taxon>Polyphaga</taxon>
        <taxon>Cucujiformia</taxon>
        <taxon>Chrysomeloidea</taxon>
        <taxon>Chrysomelidae</taxon>
        <taxon>Galerucinae</taxon>
        <taxon>Diabroticina</taxon>
        <taxon>Diabroticites</taxon>
        <taxon>Diabrotica</taxon>
    </lineage>
</organism>
<dbReference type="Pfam" id="PF05219">
    <property type="entry name" value="DREV"/>
    <property type="match status" value="1"/>
</dbReference>
<name>A0ABM5IL61_DIAVI</name>
<accession>A0ABM5IL61</accession>
<sequence>MTEHSFTVDTRNPNKYSKWYQCHLDSLPALISTKFVQLGPDQETINFLDQSEKKSDWLFTQIWHSVVKLFLGVFMTQTSING</sequence>
<dbReference type="PANTHER" id="PTHR12890:SF0">
    <property type="entry name" value="PROTEIN-L-HISTIDINE N-PROS-METHYLTRANSFERASE"/>
    <property type="match status" value="1"/>
</dbReference>
<dbReference type="Proteomes" id="UP001652700">
    <property type="component" value="Unplaced"/>
</dbReference>
<keyword evidence="2" id="KW-1185">Reference proteome</keyword>
<dbReference type="GeneID" id="114330272"/>